<feature type="transmembrane region" description="Helical" evidence="1">
    <location>
        <begin position="74"/>
        <end position="91"/>
    </location>
</feature>
<feature type="transmembrane region" description="Helical" evidence="1">
    <location>
        <begin position="97"/>
        <end position="116"/>
    </location>
</feature>
<feature type="transmembrane region" description="Helical" evidence="1">
    <location>
        <begin position="33"/>
        <end position="62"/>
    </location>
</feature>
<evidence type="ECO:0000256" key="1">
    <source>
        <dbReference type="SAM" id="Phobius"/>
    </source>
</evidence>
<accession>A0A1F5B014</accession>
<protein>
    <submittedName>
        <fullName evidence="2">Uncharacterized protein</fullName>
    </submittedName>
</protein>
<sequence length="119" mass="13245">MVSRIMFWIVCIVCAASLGSLVFFLLFVNPDYIGIFGFAVFYASLFAALWSIFLLIGSGFIHRRRVRASLRHSLVRRTGLCAAGVIGIFVFSHLDVLTWYAALLLACGLIIADHRFAGR</sequence>
<gene>
    <name evidence="2" type="ORF">A2Z10_02405</name>
</gene>
<keyword evidence="1" id="KW-0472">Membrane</keyword>
<dbReference type="AlphaFoldDB" id="A0A1F5B014"/>
<proteinExistence type="predicted"/>
<dbReference type="EMBL" id="MEYI01000022">
    <property type="protein sequence ID" value="OGD23949.1"/>
    <property type="molecule type" value="Genomic_DNA"/>
</dbReference>
<dbReference type="Proteomes" id="UP000176639">
    <property type="component" value="Unassembled WGS sequence"/>
</dbReference>
<organism evidence="2 3">
    <name type="scientific">Candidatus Azambacteria bacterium RBG_16_47_10</name>
    <dbReference type="NCBI Taxonomy" id="1797292"/>
    <lineage>
        <taxon>Bacteria</taxon>
        <taxon>Candidatus Azamiibacteriota</taxon>
    </lineage>
</organism>
<reference evidence="2 3" key="1">
    <citation type="journal article" date="2016" name="Nat. Commun.">
        <title>Thousands of microbial genomes shed light on interconnected biogeochemical processes in an aquifer system.</title>
        <authorList>
            <person name="Anantharaman K."/>
            <person name="Brown C.T."/>
            <person name="Hug L.A."/>
            <person name="Sharon I."/>
            <person name="Castelle C.J."/>
            <person name="Probst A.J."/>
            <person name="Thomas B.C."/>
            <person name="Singh A."/>
            <person name="Wilkins M.J."/>
            <person name="Karaoz U."/>
            <person name="Brodie E.L."/>
            <person name="Williams K.H."/>
            <person name="Hubbard S.S."/>
            <person name="Banfield J.F."/>
        </authorList>
    </citation>
    <scope>NUCLEOTIDE SEQUENCE [LARGE SCALE GENOMIC DNA]</scope>
</reference>
<evidence type="ECO:0000313" key="2">
    <source>
        <dbReference type="EMBL" id="OGD23949.1"/>
    </source>
</evidence>
<feature type="transmembrane region" description="Helical" evidence="1">
    <location>
        <begin position="7"/>
        <end position="27"/>
    </location>
</feature>
<keyword evidence="1" id="KW-1133">Transmembrane helix</keyword>
<comment type="caution">
    <text evidence="2">The sequence shown here is derived from an EMBL/GenBank/DDBJ whole genome shotgun (WGS) entry which is preliminary data.</text>
</comment>
<keyword evidence="1" id="KW-0812">Transmembrane</keyword>
<name>A0A1F5B014_9BACT</name>
<evidence type="ECO:0000313" key="3">
    <source>
        <dbReference type="Proteomes" id="UP000176639"/>
    </source>
</evidence>